<feature type="region of interest" description="Disordered" evidence="17">
    <location>
        <begin position="454"/>
        <end position="502"/>
    </location>
</feature>
<dbReference type="EMBL" id="JASPKZ010009357">
    <property type="protein sequence ID" value="KAJ9577474.1"/>
    <property type="molecule type" value="Genomic_DNA"/>
</dbReference>
<dbReference type="InterPro" id="IPR011990">
    <property type="entry name" value="TPR-like_helical_dom_sf"/>
</dbReference>
<dbReference type="Pfam" id="PF13424">
    <property type="entry name" value="TPR_12"/>
    <property type="match status" value="2"/>
</dbReference>
<evidence type="ECO:0000256" key="9">
    <source>
        <dbReference type="ARBA" id="ARBA00022803"/>
    </source>
</evidence>
<protein>
    <recommendedName>
        <fullName evidence="4">Tonsoku-like protein</fullName>
    </recommendedName>
</protein>
<keyword evidence="12" id="KW-0234">DNA repair</keyword>
<dbReference type="SUPFAM" id="SSF48403">
    <property type="entry name" value="Ankyrin repeat"/>
    <property type="match status" value="1"/>
</dbReference>
<dbReference type="Pfam" id="PF13516">
    <property type="entry name" value="LRR_6"/>
    <property type="match status" value="3"/>
</dbReference>
<keyword evidence="13" id="KW-0539">Nucleus</keyword>
<dbReference type="SMART" id="SM00028">
    <property type="entry name" value="TPR"/>
    <property type="match status" value="6"/>
</dbReference>
<dbReference type="Gene3D" id="1.25.40.10">
    <property type="entry name" value="Tetratricopeptide repeat domain"/>
    <property type="match status" value="2"/>
</dbReference>
<sequence length="1306" mass="147730">MEMEIQKWMRRKTKAKNEGNLEQLSNACNKLAELYFKHNSYEEALKEFKEEAVVHEAQANKIKLAVSNRMIGEVLGAMGNYKEALVHQFKHLELAKAEEDNIEIQRALATIGRTYFCQAESICDENDEYRTLLSNAKNAYIKSFTLCEEIKGIGKQEHCQMKARLLLNIGLVQECQHKNDKAIESIQKAIKLCKELDIFEDLFRCYSSLGMLYYRLKNTGKALSLLELALDVAGRLEEKAELSCETLLNKAEVLFSLPDFQRAKQELRKAYKLRTPIKADHQTIEKNLKISIAMCNAQESLLQIPDTDLIGKKKLYEKMGDGCVAVKNYNAALEYYHKMKDMAEMLNESGQELALVYVSLAQTYKDNGQHEQALEYFQKELELWKGNPSEACNTMLNIIEVMELTGNDLEHTYEEALQLARKARNTKLEIISLQGLVNAGHQHLSKDLEILQQAELSSSEDEEEASPDFAHDVCLDSSTDDEEYDRPTNSRKRPRQLKVRRNEKGETQLHVACINGNLALAKRLIEQGHPVNERDHCGWLPLHEASNHGYRDIVEFLLDNGANINDPGGIKCGGITPLHDAASCGHLSVVELLLERGATVASFTDEGDTPLDCLIKWKTRSKPKFDHVELTFFHDIESRLREILNKAGHGVSSNSQKQKDNSPLSGVLHRRMQGTRNRRRMLDDDDEEEENHIRNVSDSEGNVSDSTSSESSHTVDDISISRPISPCAAKEYENVMKMLRTKDKQIKEPVLISTENKDQRAFLEDEDVGDDWLEQDILISSRPRKKKRLTSPVERHRQEFMSGNCRVTGGLEVEDDDMIVSDDSTTQHNIVSVPHKNKSSGSMDDFIQQVPRITESTQQESIEITNESRYSDNSVDKLSHSIKICIEEKIFLVPVHKPQEYNIRWLKEEAVRRFTNVEGVHPTLKLLTEDGAFLSEDDPVSVLNSGNVRFDVISWDIPPITDRYLEACKLLNSDPNNQVLPCLEESQATQSLKLLNLWLMPDQVEPLFRALKRQNTLHTLVLAGNCIGDEGVKYLATGLKTLRKLKHLDLSCNNISSEGISFLIPELPTELSHFSLSHNPIGNSSLEFLLNLPPLESLKLVNCDFSSQCITSQSLNSLIELDVSCNSLGGTCIAEMLGQLNPSCIEVLNLRSTNSKQSSPVSQGVLAFFTREIHFPKLKVLDLSDCNLRDEDVQNLLNGLQNCPVLEMLKLECNRQLSSLSLRRLLQRKPVLKSLQLAGCCNIDNYLEDGSVERWISEGLESLTLNCRYENEKGICILWHNMWGNEASVLKYPAGLLSLSIKHVGI</sequence>
<dbReference type="GO" id="GO:0000724">
    <property type="term" value="P:double-strand break repair via homologous recombination"/>
    <property type="evidence" value="ECO:0007669"/>
    <property type="project" value="TreeGrafter"/>
</dbReference>
<keyword evidence="8" id="KW-0227">DNA damage</keyword>
<evidence type="ECO:0000256" key="14">
    <source>
        <dbReference type="PROSITE-ProRule" id="PRU00023"/>
    </source>
</evidence>
<evidence type="ECO:0000256" key="5">
    <source>
        <dbReference type="ARBA" id="ARBA00022454"/>
    </source>
</evidence>
<evidence type="ECO:0000313" key="19">
    <source>
        <dbReference type="Proteomes" id="UP001233999"/>
    </source>
</evidence>
<evidence type="ECO:0000256" key="1">
    <source>
        <dbReference type="ARBA" id="ARBA00004123"/>
    </source>
</evidence>
<feature type="region of interest" description="Disordered" evidence="17">
    <location>
        <begin position="648"/>
        <end position="719"/>
    </location>
</feature>
<dbReference type="GO" id="GO:0043596">
    <property type="term" value="C:nuclear replication fork"/>
    <property type="evidence" value="ECO:0007669"/>
    <property type="project" value="TreeGrafter"/>
</dbReference>
<dbReference type="SUPFAM" id="SSF52047">
    <property type="entry name" value="RNI-like"/>
    <property type="match status" value="1"/>
</dbReference>
<dbReference type="PROSITE" id="PS51450">
    <property type="entry name" value="LRR"/>
    <property type="match status" value="1"/>
</dbReference>
<keyword evidence="11 14" id="KW-0040">ANK repeat</keyword>
<evidence type="ECO:0000256" key="2">
    <source>
        <dbReference type="ARBA" id="ARBA00004286"/>
    </source>
</evidence>
<feature type="repeat" description="ANK" evidence="14">
    <location>
        <begin position="504"/>
        <end position="536"/>
    </location>
</feature>
<dbReference type="PROSITE" id="PS50293">
    <property type="entry name" value="TPR_REGION"/>
    <property type="match status" value="1"/>
</dbReference>
<keyword evidence="10" id="KW-0156">Chromatin regulator</keyword>
<dbReference type="InterPro" id="IPR019734">
    <property type="entry name" value="TPR_rpt"/>
</dbReference>
<evidence type="ECO:0000256" key="10">
    <source>
        <dbReference type="ARBA" id="ARBA00022853"/>
    </source>
</evidence>
<dbReference type="GO" id="GO:0006325">
    <property type="term" value="P:chromatin organization"/>
    <property type="evidence" value="ECO:0007669"/>
    <property type="project" value="UniProtKB-KW"/>
</dbReference>
<dbReference type="InterPro" id="IPR032675">
    <property type="entry name" value="LRR_dom_sf"/>
</dbReference>
<dbReference type="Pfam" id="PF12796">
    <property type="entry name" value="Ank_2"/>
    <property type="match status" value="1"/>
</dbReference>
<dbReference type="InterPro" id="IPR036770">
    <property type="entry name" value="Ankyrin_rpt-contain_sf"/>
</dbReference>
<evidence type="ECO:0000256" key="7">
    <source>
        <dbReference type="ARBA" id="ARBA00022737"/>
    </source>
</evidence>
<feature type="compositionally biased region" description="Basic residues" evidence="17">
    <location>
        <begin position="668"/>
        <end position="679"/>
    </location>
</feature>
<evidence type="ECO:0000256" key="6">
    <source>
        <dbReference type="ARBA" id="ARBA00022614"/>
    </source>
</evidence>
<reference evidence="18" key="1">
    <citation type="journal article" date="2023" name="IScience">
        <title>Live-bearing cockroach genome reveals convergent evolutionary mechanisms linked to viviparity in insects and beyond.</title>
        <authorList>
            <person name="Fouks B."/>
            <person name="Harrison M.C."/>
            <person name="Mikhailova A.A."/>
            <person name="Marchal E."/>
            <person name="English S."/>
            <person name="Carruthers M."/>
            <person name="Jennings E.C."/>
            <person name="Chiamaka E.L."/>
            <person name="Frigard R.A."/>
            <person name="Pippel M."/>
            <person name="Attardo G.M."/>
            <person name="Benoit J.B."/>
            <person name="Bornberg-Bauer E."/>
            <person name="Tobe S.S."/>
        </authorList>
    </citation>
    <scope>NUCLEOTIDE SEQUENCE</scope>
    <source>
        <strain evidence="18">Stay&amp;Tobe</strain>
    </source>
</reference>
<dbReference type="GO" id="GO:0031297">
    <property type="term" value="P:replication fork processing"/>
    <property type="evidence" value="ECO:0007669"/>
    <property type="project" value="TreeGrafter"/>
</dbReference>
<dbReference type="PANTHER" id="PTHR46358:SF1">
    <property type="entry name" value="TONSOKU-LIKE PROTEIN"/>
    <property type="match status" value="1"/>
</dbReference>
<dbReference type="PROSITE" id="PS50005">
    <property type="entry name" value="TPR"/>
    <property type="match status" value="1"/>
</dbReference>
<keyword evidence="16" id="KW-0175">Coiled coil</keyword>
<keyword evidence="5" id="KW-0158">Chromosome</keyword>
<dbReference type="InterPro" id="IPR052311">
    <property type="entry name" value="MMS22L-TONSL_complex_comp"/>
</dbReference>
<proteinExistence type="inferred from homology"/>
<dbReference type="InterPro" id="IPR001611">
    <property type="entry name" value="Leu-rich_rpt"/>
</dbReference>
<dbReference type="SUPFAM" id="SSF48452">
    <property type="entry name" value="TPR-like"/>
    <property type="match status" value="3"/>
</dbReference>
<evidence type="ECO:0000256" key="13">
    <source>
        <dbReference type="ARBA" id="ARBA00023242"/>
    </source>
</evidence>
<dbReference type="Proteomes" id="UP001233999">
    <property type="component" value="Unassembled WGS sequence"/>
</dbReference>
<evidence type="ECO:0000256" key="3">
    <source>
        <dbReference type="ARBA" id="ARBA00010999"/>
    </source>
</evidence>
<dbReference type="InterPro" id="IPR002110">
    <property type="entry name" value="Ankyrin_rpt"/>
</dbReference>
<dbReference type="PROSITE" id="PS50088">
    <property type="entry name" value="ANK_REPEAT"/>
    <property type="match status" value="3"/>
</dbReference>
<keyword evidence="7" id="KW-0677">Repeat</keyword>
<comment type="similarity">
    <text evidence="3">Belongs to the Tonsoku family.</text>
</comment>
<name>A0AAD7ZB84_DIPPU</name>
<evidence type="ECO:0000256" key="4">
    <source>
        <dbReference type="ARBA" id="ARBA00017829"/>
    </source>
</evidence>
<evidence type="ECO:0000313" key="18">
    <source>
        <dbReference type="EMBL" id="KAJ9577474.1"/>
    </source>
</evidence>
<gene>
    <name evidence="18" type="ORF">L9F63_005975</name>
</gene>
<evidence type="ECO:0000256" key="17">
    <source>
        <dbReference type="SAM" id="MobiDB-lite"/>
    </source>
</evidence>
<dbReference type="SMART" id="SM00368">
    <property type="entry name" value="LRR_RI"/>
    <property type="match status" value="3"/>
</dbReference>
<dbReference type="PROSITE" id="PS50297">
    <property type="entry name" value="ANK_REP_REGION"/>
    <property type="match status" value="3"/>
</dbReference>
<feature type="repeat" description="ANK" evidence="14">
    <location>
        <begin position="573"/>
        <end position="605"/>
    </location>
</feature>
<dbReference type="SMART" id="SM00248">
    <property type="entry name" value="ANK"/>
    <property type="match status" value="3"/>
</dbReference>
<organism evidence="18 19">
    <name type="scientific">Diploptera punctata</name>
    <name type="common">Pacific beetle cockroach</name>
    <dbReference type="NCBI Taxonomy" id="6984"/>
    <lineage>
        <taxon>Eukaryota</taxon>
        <taxon>Metazoa</taxon>
        <taxon>Ecdysozoa</taxon>
        <taxon>Arthropoda</taxon>
        <taxon>Hexapoda</taxon>
        <taxon>Insecta</taxon>
        <taxon>Pterygota</taxon>
        <taxon>Neoptera</taxon>
        <taxon>Polyneoptera</taxon>
        <taxon>Dictyoptera</taxon>
        <taxon>Blattodea</taxon>
        <taxon>Blaberoidea</taxon>
        <taxon>Blaberidae</taxon>
        <taxon>Diplopterinae</taxon>
        <taxon>Diploptera</taxon>
    </lineage>
</organism>
<feature type="coiled-coil region" evidence="16">
    <location>
        <begin position="31"/>
        <end position="65"/>
    </location>
</feature>
<feature type="compositionally biased region" description="Basic residues" evidence="17">
    <location>
        <begin position="489"/>
        <end position="499"/>
    </location>
</feature>
<keyword evidence="6" id="KW-0433">Leucine-rich repeat</keyword>
<feature type="compositionally biased region" description="Polar residues" evidence="17">
    <location>
        <begin position="651"/>
        <end position="664"/>
    </location>
</feature>
<keyword evidence="19" id="KW-1185">Reference proteome</keyword>
<dbReference type="Gene3D" id="1.25.40.20">
    <property type="entry name" value="Ankyrin repeat-containing domain"/>
    <property type="match status" value="1"/>
</dbReference>
<dbReference type="Gene3D" id="3.80.10.10">
    <property type="entry name" value="Ribonuclease Inhibitor"/>
    <property type="match status" value="2"/>
</dbReference>
<comment type="subcellular location">
    <subcellularLocation>
        <location evidence="2">Chromosome</location>
    </subcellularLocation>
    <subcellularLocation>
        <location evidence="1">Nucleus</location>
    </subcellularLocation>
</comment>
<evidence type="ECO:0000256" key="11">
    <source>
        <dbReference type="ARBA" id="ARBA00023043"/>
    </source>
</evidence>
<feature type="repeat" description="TPR" evidence="15">
    <location>
        <begin position="354"/>
        <end position="387"/>
    </location>
</feature>
<dbReference type="Pfam" id="PF00023">
    <property type="entry name" value="Ank"/>
    <property type="match status" value="1"/>
</dbReference>
<dbReference type="PRINTS" id="PR01415">
    <property type="entry name" value="ANKYRIN"/>
</dbReference>
<feature type="compositionally biased region" description="Low complexity" evidence="17">
    <location>
        <begin position="698"/>
        <end position="712"/>
    </location>
</feature>
<dbReference type="PANTHER" id="PTHR46358">
    <property type="entry name" value="TONSOKU-LIKE PROTEIN"/>
    <property type="match status" value="1"/>
</dbReference>
<comment type="caution">
    <text evidence="18">The sequence shown here is derived from an EMBL/GenBank/DDBJ whole genome shotgun (WGS) entry which is preliminary data.</text>
</comment>
<reference evidence="18" key="2">
    <citation type="submission" date="2023-05" db="EMBL/GenBank/DDBJ databases">
        <authorList>
            <person name="Fouks B."/>
        </authorList>
    </citation>
    <scope>NUCLEOTIDE SEQUENCE</scope>
    <source>
        <strain evidence="18">Stay&amp;Tobe</strain>
        <tissue evidence="18">Testes</tissue>
    </source>
</reference>
<evidence type="ECO:0000256" key="16">
    <source>
        <dbReference type="SAM" id="Coils"/>
    </source>
</evidence>
<feature type="repeat" description="ANK" evidence="14">
    <location>
        <begin position="537"/>
        <end position="569"/>
    </location>
</feature>
<accession>A0AAD7ZB84</accession>
<evidence type="ECO:0000256" key="8">
    <source>
        <dbReference type="ARBA" id="ARBA00022763"/>
    </source>
</evidence>
<evidence type="ECO:0000256" key="15">
    <source>
        <dbReference type="PROSITE-ProRule" id="PRU00339"/>
    </source>
</evidence>
<keyword evidence="9 15" id="KW-0802">TPR repeat</keyword>
<evidence type="ECO:0000256" key="12">
    <source>
        <dbReference type="ARBA" id="ARBA00023204"/>
    </source>
</evidence>